<feature type="region of interest" description="Disordered" evidence="1">
    <location>
        <begin position="24"/>
        <end position="62"/>
    </location>
</feature>
<evidence type="ECO:0000313" key="3">
    <source>
        <dbReference type="Proteomes" id="UP000054928"/>
    </source>
</evidence>
<feature type="compositionally biased region" description="Basic and acidic residues" evidence="1">
    <location>
        <begin position="268"/>
        <end position="280"/>
    </location>
</feature>
<dbReference type="OrthoDB" id="62528at2759"/>
<dbReference type="OMA" id="EKPDGYY"/>
<evidence type="ECO:0000313" key="2">
    <source>
        <dbReference type="EMBL" id="CEG41037.1"/>
    </source>
</evidence>
<dbReference type="Proteomes" id="UP000054928">
    <property type="component" value="Unassembled WGS sequence"/>
</dbReference>
<dbReference type="STRING" id="4781.A0A0P1AJQ3"/>
<dbReference type="GeneID" id="36406261"/>
<reference evidence="3" key="1">
    <citation type="submission" date="2014-09" db="EMBL/GenBank/DDBJ databases">
        <authorList>
            <person name="Sharma Rahul"/>
            <person name="Thines Marco"/>
        </authorList>
    </citation>
    <scope>NUCLEOTIDE SEQUENCE [LARGE SCALE GENOMIC DNA]</scope>
</reference>
<feature type="compositionally biased region" description="Basic and acidic residues" evidence="1">
    <location>
        <begin position="27"/>
        <end position="36"/>
    </location>
</feature>
<dbReference type="Pfam" id="PF15261">
    <property type="entry name" value="JHY"/>
    <property type="match status" value="1"/>
</dbReference>
<dbReference type="AlphaFoldDB" id="A0A0P1AJQ3"/>
<dbReference type="RefSeq" id="XP_024577406.1">
    <property type="nucleotide sequence ID" value="XM_024726762.1"/>
</dbReference>
<proteinExistence type="predicted"/>
<keyword evidence="3" id="KW-1185">Reference proteome</keyword>
<accession>A0A0P1AJQ3</accession>
<protein>
    <submittedName>
        <fullName evidence="2">Uncharacterized protein</fullName>
    </submittedName>
</protein>
<evidence type="ECO:0000256" key="1">
    <source>
        <dbReference type="SAM" id="MobiDB-lite"/>
    </source>
</evidence>
<name>A0A0P1AJQ3_PLAHL</name>
<feature type="region of interest" description="Disordered" evidence="1">
    <location>
        <begin position="139"/>
        <end position="158"/>
    </location>
</feature>
<feature type="region of interest" description="Disordered" evidence="1">
    <location>
        <begin position="261"/>
        <end position="280"/>
    </location>
</feature>
<feature type="compositionally biased region" description="Polar residues" evidence="1">
    <location>
        <begin position="218"/>
        <end position="232"/>
    </location>
</feature>
<feature type="region of interest" description="Disordered" evidence="1">
    <location>
        <begin position="217"/>
        <end position="248"/>
    </location>
</feature>
<dbReference type="InterPro" id="IPR027968">
    <property type="entry name" value="JHY"/>
</dbReference>
<organism evidence="2 3">
    <name type="scientific">Plasmopara halstedii</name>
    <name type="common">Downy mildew of sunflower</name>
    <dbReference type="NCBI Taxonomy" id="4781"/>
    <lineage>
        <taxon>Eukaryota</taxon>
        <taxon>Sar</taxon>
        <taxon>Stramenopiles</taxon>
        <taxon>Oomycota</taxon>
        <taxon>Peronosporomycetes</taxon>
        <taxon>Peronosporales</taxon>
        <taxon>Peronosporaceae</taxon>
        <taxon>Plasmopara</taxon>
    </lineage>
</organism>
<feature type="compositionally biased region" description="Basic residues" evidence="1">
    <location>
        <begin position="39"/>
        <end position="49"/>
    </location>
</feature>
<sequence length="328" mass="36858">MSNKANMSFLDRFRGKIATVTAQGHLKKADGSEEIRVGAPKRRPQRQVHKLLPDNNNDDRNVHTKIRQPTNIQSWIDVGPVVSTKPAVSPPSAREAPCYEYDDEMTGLPGRVSNDVAGSQLPTDVKGTKFQGRRLKNANMQSTSQECRLQKESNDTKAPNDQLAFSRKARPVQYEPCNLSQYRKEKPDGYFELGKLQPDLNTDELVEKRAKIERMKAFSQNRRTINKNTQANRPADASRAQVVVSKPASSREKGLAFAKCVPKPRSSQKTDTELLTDKTDFSRNQFIKPKSAHAYTDNDSDDDELDAELQLLQQRHKASRAEVKALVG</sequence>
<dbReference type="EMBL" id="CCYD01000524">
    <property type="protein sequence ID" value="CEG41037.1"/>
    <property type="molecule type" value="Genomic_DNA"/>
</dbReference>